<feature type="domain" description="SCP" evidence="1">
    <location>
        <begin position="2"/>
        <end position="119"/>
    </location>
</feature>
<dbReference type="InterPro" id="IPR035940">
    <property type="entry name" value="CAP_sf"/>
</dbReference>
<sequence length="121" mass="13779">MQNDIDWLNYIDVVSSSVQCRPNYEWKDSIANIAQAWADGCSFSHNSERNVQRKLTTDIVKNLGENIAWGTSSSVEGLVQLWANEKNYYTYPDNTCEDGKECGHYKQVNSNRGLHNSKSNL</sequence>
<reference evidence="2 3" key="1">
    <citation type="journal article" date="2017" name="PLoS Biol.">
        <title>The sea cucumber genome provides insights into morphological evolution and visceral regeneration.</title>
        <authorList>
            <person name="Zhang X."/>
            <person name="Sun L."/>
            <person name="Yuan J."/>
            <person name="Sun Y."/>
            <person name="Gao Y."/>
            <person name="Zhang L."/>
            <person name="Li S."/>
            <person name="Dai H."/>
            <person name="Hamel J.F."/>
            <person name="Liu C."/>
            <person name="Yu Y."/>
            <person name="Liu S."/>
            <person name="Lin W."/>
            <person name="Guo K."/>
            <person name="Jin S."/>
            <person name="Xu P."/>
            <person name="Storey K.B."/>
            <person name="Huan P."/>
            <person name="Zhang T."/>
            <person name="Zhou Y."/>
            <person name="Zhang J."/>
            <person name="Lin C."/>
            <person name="Li X."/>
            <person name="Xing L."/>
            <person name="Huo D."/>
            <person name="Sun M."/>
            <person name="Wang L."/>
            <person name="Mercier A."/>
            <person name="Li F."/>
            <person name="Yang H."/>
            <person name="Xiang J."/>
        </authorList>
    </citation>
    <scope>NUCLEOTIDE SEQUENCE [LARGE SCALE GENOMIC DNA]</scope>
    <source>
        <strain evidence="2">Shaxun</strain>
        <tissue evidence="2">Muscle</tissue>
    </source>
</reference>
<evidence type="ECO:0000259" key="1">
    <source>
        <dbReference type="SMART" id="SM00198"/>
    </source>
</evidence>
<dbReference type="Pfam" id="PF00188">
    <property type="entry name" value="CAP"/>
    <property type="match status" value="1"/>
</dbReference>
<proteinExistence type="predicted"/>
<dbReference type="Gene3D" id="3.40.33.10">
    <property type="entry name" value="CAP"/>
    <property type="match status" value="1"/>
</dbReference>
<dbReference type="InterPro" id="IPR001283">
    <property type="entry name" value="CRISP-related"/>
</dbReference>
<dbReference type="SMART" id="SM00198">
    <property type="entry name" value="SCP"/>
    <property type="match status" value="1"/>
</dbReference>
<gene>
    <name evidence="2" type="ORF">BSL78_17964</name>
</gene>
<dbReference type="PANTHER" id="PTHR10334">
    <property type="entry name" value="CYSTEINE-RICH SECRETORY PROTEIN-RELATED"/>
    <property type="match status" value="1"/>
</dbReference>
<dbReference type="Proteomes" id="UP000230750">
    <property type="component" value="Unassembled WGS sequence"/>
</dbReference>
<dbReference type="OrthoDB" id="337038at2759"/>
<comment type="caution">
    <text evidence="2">The sequence shown here is derived from an EMBL/GenBank/DDBJ whole genome shotgun (WGS) entry which is preliminary data.</text>
</comment>
<accession>A0A2G8KB14</accession>
<evidence type="ECO:0000313" key="3">
    <source>
        <dbReference type="Proteomes" id="UP000230750"/>
    </source>
</evidence>
<dbReference type="EMBL" id="MRZV01000729">
    <property type="protein sequence ID" value="PIK45170.1"/>
    <property type="molecule type" value="Genomic_DNA"/>
</dbReference>
<dbReference type="AlphaFoldDB" id="A0A2G8KB14"/>
<dbReference type="InterPro" id="IPR014044">
    <property type="entry name" value="CAP_dom"/>
</dbReference>
<keyword evidence="3" id="KW-1185">Reference proteome</keyword>
<dbReference type="STRING" id="307972.A0A2G8KB14"/>
<protein>
    <recommendedName>
        <fullName evidence="1">SCP domain-containing protein</fullName>
    </recommendedName>
</protein>
<evidence type="ECO:0000313" key="2">
    <source>
        <dbReference type="EMBL" id="PIK45170.1"/>
    </source>
</evidence>
<organism evidence="2 3">
    <name type="scientific">Stichopus japonicus</name>
    <name type="common">Sea cucumber</name>
    <dbReference type="NCBI Taxonomy" id="307972"/>
    <lineage>
        <taxon>Eukaryota</taxon>
        <taxon>Metazoa</taxon>
        <taxon>Echinodermata</taxon>
        <taxon>Eleutherozoa</taxon>
        <taxon>Echinozoa</taxon>
        <taxon>Holothuroidea</taxon>
        <taxon>Aspidochirotacea</taxon>
        <taxon>Aspidochirotida</taxon>
        <taxon>Stichopodidae</taxon>
        <taxon>Apostichopus</taxon>
    </lineage>
</organism>
<dbReference type="SUPFAM" id="SSF55797">
    <property type="entry name" value="PR-1-like"/>
    <property type="match status" value="1"/>
</dbReference>
<name>A0A2G8KB14_STIJA</name>